<dbReference type="Pfam" id="PF06870">
    <property type="entry name" value="RNA_pol_I_A49"/>
    <property type="match status" value="2"/>
</dbReference>
<name>A0A3N0XF72_ANAGA</name>
<keyword evidence="3 6" id="KW-0240">DNA-directed RNA polymerase</keyword>
<dbReference type="AlphaFoldDB" id="A0A3N0XF72"/>
<comment type="similarity">
    <text evidence="2">Belongs to the eukaryotic RPA49/POLR1E RNA polymerase subunit family.</text>
</comment>
<evidence type="ECO:0000256" key="1">
    <source>
        <dbReference type="ARBA" id="ARBA00004604"/>
    </source>
</evidence>
<keyword evidence="7" id="KW-1185">Reference proteome</keyword>
<dbReference type="EMBL" id="RJVU01075617">
    <property type="protein sequence ID" value="ROI16037.1"/>
    <property type="molecule type" value="Genomic_DNA"/>
</dbReference>
<keyword evidence="4" id="KW-0804">Transcription</keyword>
<dbReference type="GO" id="GO:0003677">
    <property type="term" value="F:DNA binding"/>
    <property type="evidence" value="ECO:0007669"/>
    <property type="project" value="InterPro"/>
</dbReference>
<dbReference type="PANTHER" id="PTHR14440">
    <property type="entry name" value="DNA-DIRECTED RNA POLYMERASE I SUBUNIT RPA49"/>
    <property type="match status" value="1"/>
</dbReference>
<comment type="caution">
    <text evidence="6">The sequence shown here is derived from an EMBL/GenBank/DDBJ whole genome shotgun (WGS) entry which is preliminary data.</text>
</comment>
<gene>
    <name evidence="6" type="ORF">DPX16_14249</name>
</gene>
<evidence type="ECO:0000256" key="2">
    <source>
        <dbReference type="ARBA" id="ARBA00009430"/>
    </source>
</evidence>
<evidence type="ECO:0000313" key="6">
    <source>
        <dbReference type="EMBL" id="ROI16037.1"/>
    </source>
</evidence>
<evidence type="ECO:0000256" key="4">
    <source>
        <dbReference type="ARBA" id="ARBA00023163"/>
    </source>
</evidence>
<dbReference type="Proteomes" id="UP000281406">
    <property type="component" value="Unassembled WGS sequence"/>
</dbReference>
<evidence type="ECO:0000256" key="3">
    <source>
        <dbReference type="ARBA" id="ARBA00022478"/>
    </source>
</evidence>
<protein>
    <submittedName>
        <fullName evidence="6">DNA-directed RNA polymerase I subunit RPA49</fullName>
    </submittedName>
</protein>
<reference evidence="6 7" key="1">
    <citation type="submission" date="2018-10" db="EMBL/GenBank/DDBJ databases">
        <title>Genome assembly for a Yunnan-Guizhou Plateau 3E fish, Anabarilius grahami (Regan), and its evolutionary and genetic applications.</title>
        <authorList>
            <person name="Jiang W."/>
        </authorList>
    </citation>
    <scope>NUCLEOTIDE SEQUENCE [LARGE SCALE GENOMIC DNA]</scope>
    <source>
        <strain evidence="6">AG-KIZ</strain>
        <tissue evidence="6">Muscle</tissue>
    </source>
</reference>
<organism evidence="6 7">
    <name type="scientific">Anabarilius grahami</name>
    <name type="common">Kanglang fish</name>
    <name type="synonym">Barilius grahami</name>
    <dbReference type="NCBI Taxonomy" id="495550"/>
    <lineage>
        <taxon>Eukaryota</taxon>
        <taxon>Metazoa</taxon>
        <taxon>Chordata</taxon>
        <taxon>Craniata</taxon>
        <taxon>Vertebrata</taxon>
        <taxon>Euteleostomi</taxon>
        <taxon>Actinopterygii</taxon>
        <taxon>Neopterygii</taxon>
        <taxon>Teleostei</taxon>
        <taxon>Ostariophysi</taxon>
        <taxon>Cypriniformes</taxon>
        <taxon>Xenocyprididae</taxon>
        <taxon>Xenocypridinae</taxon>
        <taxon>Xenocypridinae incertae sedis</taxon>
        <taxon>Anabarilius</taxon>
    </lineage>
</organism>
<sequence>MAAACEWKSSKETETDAYIVKFSNGIVKDAEHLDFKLFKHEDGLNPRKKNRRIVVAESDRLPYVGNNFGPGSLQCNNLCRYFVGVLDKSTMQMKVHNAQLFNMLPTIPGESAEEDNKKEAETYREKVDALIEAFGTTKQKRALTSRRLNEVGNEMLHRSVAQAASNIINRKGVEALRNEVVEAQTDNALFLPPCNTEADKPEDVYPFDCRILFSSVYAFPCFTTALHIIFCVKIPNFVLVLSEKEFDALKDVGMKMATLTPENLQEMRDEFCPQSVFRHLELLPNEAAARDRQARCAWFLSFLIKVSHRKWLPAKFATESGCPKIIFTKVRKNFTVESFHNGFIKNTVSMSMRMKLASHCLALLLHMGNQTADLTLLHRDLSITENKMLELAKVMGLTLSRQTVFKDEGIKDEHRMASVVLPLVFYDRRMERRKRKRMN</sequence>
<evidence type="ECO:0000256" key="5">
    <source>
        <dbReference type="ARBA" id="ARBA00023242"/>
    </source>
</evidence>
<comment type="subcellular location">
    <subcellularLocation>
        <location evidence="1">Nucleus</location>
        <location evidence="1">Nucleolus</location>
    </subcellularLocation>
</comment>
<dbReference type="InterPro" id="IPR009668">
    <property type="entry name" value="RNA_pol-assoc_fac_A49-like"/>
</dbReference>
<proteinExistence type="inferred from homology"/>
<dbReference type="OrthoDB" id="532500at2759"/>
<dbReference type="GO" id="GO:0005730">
    <property type="term" value="C:nucleolus"/>
    <property type="evidence" value="ECO:0007669"/>
    <property type="project" value="UniProtKB-SubCell"/>
</dbReference>
<keyword evidence="5" id="KW-0539">Nucleus</keyword>
<accession>A0A3N0XF72</accession>
<dbReference type="GO" id="GO:0006351">
    <property type="term" value="P:DNA-templated transcription"/>
    <property type="evidence" value="ECO:0007669"/>
    <property type="project" value="InterPro"/>
</dbReference>
<evidence type="ECO:0000313" key="7">
    <source>
        <dbReference type="Proteomes" id="UP000281406"/>
    </source>
</evidence>
<dbReference type="GO" id="GO:0000428">
    <property type="term" value="C:DNA-directed RNA polymerase complex"/>
    <property type="evidence" value="ECO:0007669"/>
    <property type="project" value="UniProtKB-KW"/>
</dbReference>